<protein>
    <submittedName>
        <fullName evidence="2">Uncharacterized protein</fullName>
    </submittedName>
</protein>
<gene>
    <name evidence="2" type="ORF">SAMN04488515_1823</name>
</gene>
<keyword evidence="1" id="KW-0812">Transmembrane</keyword>
<organism evidence="2 3">
    <name type="scientific">Cognatiyoonia koreensis</name>
    <dbReference type="NCBI Taxonomy" id="364200"/>
    <lineage>
        <taxon>Bacteria</taxon>
        <taxon>Pseudomonadati</taxon>
        <taxon>Pseudomonadota</taxon>
        <taxon>Alphaproteobacteria</taxon>
        <taxon>Rhodobacterales</taxon>
        <taxon>Paracoccaceae</taxon>
        <taxon>Cognatiyoonia</taxon>
    </lineage>
</organism>
<dbReference type="RefSeq" id="WP_089993006.1">
    <property type="nucleotide sequence ID" value="NZ_FOIZ01000001.1"/>
</dbReference>
<dbReference type="Proteomes" id="UP000199167">
    <property type="component" value="Unassembled WGS sequence"/>
</dbReference>
<accession>A0A1I0QD22</accession>
<feature type="transmembrane region" description="Helical" evidence="1">
    <location>
        <begin position="12"/>
        <end position="34"/>
    </location>
</feature>
<feature type="transmembrane region" description="Helical" evidence="1">
    <location>
        <begin position="54"/>
        <end position="76"/>
    </location>
</feature>
<dbReference type="OrthoDB" id="7556931at2"/>
<sequence length="167" mass="18292">MQDLTFNYKNRPFVMIFLILFGAVCAAVFVYMALSEDDLRLGFLGVSASGLEATALAWFFAVFMAGLAVFGVYGLVRMLQTPRQIKLGATQMQAPKAPISKTVITVNYADIDKLRTEDVFGQKMLVIAHKGGKLNITKSYLADKTAFDTIKAELNARRDAAAGVQLL</sequence>
<name>A0A1I0QD22_9RHOB</name>
<evidence type="ECO:0000313" key="2">
    <source>
        <dbReference type="EMBL" id="SEW24788.1"/>
    </source>
</evidence>
<dbReference type="EMBL" id="FOIZ01000001">
    <property type="protein sequence ID" value="SEW24788.1"/>
    <property type="molecule type" value="Genomic_DNA"/>
</dbReference>
<keyword evidence="1" id="KW-0472">Membrane</keyword>
<evidence type="ECO:0000256" key="1">
    <source>
        <dbReference type="SAM" id="Phobius"/>
    </source>
</evidence>
<keyword evidence="1" id="KW-1133">Transmembrane helix</keyword>
<reference evidence="2 3" key="1">
    <citation type="submission" date="2016-10" db="EMBL/GenBank/DDBJ databases">
        <authorList>
            <person name="de Groot N.N."/>
        </authorList>
    </citation>
    <scope>NUCLEOTIDE SEQUENCE [LARGE SCALE GENOMIC DNA]</scope>
    <source>
        <strain evidence="2 3">DSM 17925</strain>
    </source>
</reference>
<proteinExistence type="predicted"/>
<dbReference type="AlphaFoldDB" id="A0A1I0QD22"/>
<keyword evidence="3" id="KW-1185">Reference proteome</keyword>
<evidence type="ECO:0000313" key="3">
    <source>
        <dbReference type="Proteomes" id="UP000199167"/>
    </source>
</evidence>